<dbReference type="GeneID" id="10287772"/>
<gene>
    <name evidence="2" type="ordered locus">VMUT_0120</name>
</gene>
<keyword evidence="3" id="KW-1185">Reference proteome</keyword>
<dbReference type="RefSeq" id="WP_013603500.1">
    <property type="nucleotide sequence ID" value="NC_015151.1"/>
</dbReference>
<name>F0QSI5_VULM7</name>
<proteinExistence type="predicted"/>
<keyword evidence="1" id="KW-1133">Transmembrane helix</keyword>
<reference evidence="2 3" key="1">
    <citation type="journal article" date="2011" name="J. Bacteriol.">
        <title>Complete genome sequence of 'Vulcanisaeta moutnovskia' strain 768-28, a novel member of the hyperthermophilic crenarchaeal genus vulcanisaeta.</title>
        <authorList>
            <person name="Gumerov V.M."/>
            <person name="Mardanov A.V."/>
            <person name="Beletsky A.V."/>
            <person name="Prokofeva M.I."/>
            <person name="Bonch-Osmolovskaya E.A."/>
            <person name="Ravin N.V."/>
            <person name="Skryabin K.G."/>
        </authorList>
    </citation>
    <scope>NUCLEOTIDE SEQUENCE [LARGE SCALE GENOMIC DNA]</scope>
    <source>
        <strain evidence="2 3">768-28</strain>
    </source>
</reference>
<feature type="transmembrane region" description="Helical" evidence="1">
    <location>
        <begin position="7"/>
        <end position="27"/>
    </location>
</feature>
<evidence type="ECO:0000256" key="1">
    <source>
        <dbReference type="SAM" id="Phobius"/>
    </source>
</evidence>
<dbReference type="Proteomes" id="UP000007485">
    <property type="component" value="Chromosome"/>
</dbReference>
<organism evidence="2 3">
    <name type="scientific">Vulcanisaeta moutnovskia (strain 768-28)</name>
    <dbReference type="NCBI Taxonomy" id="985053"/>
    <lineage>
        <taxon>Archaea</taxon>
        <taxon>Thermoproteota</taxon>
        <taxon>Thermoprotei</taxon>
        <taxon>Thermoproteales</taxon>
        <taxon>Thermoproteaceae</taxon>
        <taxon>Vulcanisaeta</taxon>
    </lineage>
</organism>
<sequence length="84" mass="9498">MGLRITIVPVTVLFSIIAIIIIAHQLYTINTHSNPPLNETNRINNTMITQAMKDYNGSGINYTTIMIERETMARNKHVIRLCNG</sequence>
<dbReference type="KEGG" id="vmo:VMUT_0120"/>
<keyword evidence="1" id="KW-0812">Transmembrane</keyword>
<evidence type="ECO:0000313" key="3">
    <source>
        <dbReference type="Proteomes" id="UP000007485"/>
    </source>
</evidence>
<dbReference type="AlphaFoldDB" id="F0QSI5"/>
<dbReference type="EMBL" id="CP002529">
    <property type="protein sequence ID" value="ADY00336.1"/>
    <property type="molecule type" value="Genomic_DNA"/>
</dbReference>
<keyword evidence="1" id="KW-0472">Membrane</keyword>
<protein>
    <submittedName>
        <fullName evidence="2">Uncharacterized protein</fullName>
    </submittedName>
</protein>
<accession>F0QSI5</accession>
<evidence type="ECO:0000313" key="2">
    <source>
        <dbReference type="EMBL" id="ADY00336.1"/>
    </source>
</evidence>
<dbReference type="HOGENOM" id="CLU_2519972_0_0_2"/>